<comment type="caution">
    <text evidence="6">The sequence shown here is derived from an EMBL/GenBank/DDBJ whole genome shotgun (WGS) entry which is preliminary data.</text>
</comment>
<dbReference type="Proteomes" id="UP001289135">
    <property type="component" value="Unassembled WGS sequence"/>
</dbReference>
<evidence type="ECO:0000256" key="2">
    <source>
        <dbReference type="ARBA" id="ARBA00022692"/>
    </source>
</evidence>
<feature type="transmembrane region" description="Helical" evidence="5">
    <location>
        <begin position="36"/>
        <end position="56"/>
    </location>
</feature>
<evidence type="ECO:0000313" key="6">
    <source>
        <dbReference type="EMBL" id="MDZ5760860.1"/>
    </source>
</evidence>
<gene>
    <name evidence="6" type="ORF">Lyticum_00011</name>
</gene>
<dbReference type="Pfam" id="PF04193">
    <property type="entry name" value="PQ-loop"/>
    <property type="match status" value="1"/>
</dbReference>
<dbReference type="GO" id="GO:0016020">
    <property type="term" value="C:membrane"/>
    <property type="evidence" value="ECO:0007669"/>
    <property type="project" value="UniProtKB-SubCell"/>
</dbReference>
<feature type="transmembrane region" description="Helical" evidence="5">
    <location>
        <begin position="62"/>
        <end position="83"/>
    </location>
</feature>
<evidence type="ECO:0000256" key="1">
    <source>
        <dbReference type="ARBA" id="ARBA00004141"/>
    </source>
</evidence>
<keyword evidence="7" id="KW-1185">Reference proteome</keyword>
<dbReference type="InterPro" id="IPR006603">
    <property type="entry name" value="PQ-loop_rpt"/>
</dbReference>
<feature type="transmembrane region" description="Helical" evidence="5">
    <location>
        <begin position="6"/>
        <end position="24"/>
    </location>
</feature>
<evidence type="ECO:0000256" key="3">
    <source>
        <dbReference type="ARBA" id="ARBA00022989"/>
    </source>
</evidence>
<evidence type="ECO:0000256" key="4">
    <source>
        <dbReference type="ARBA" id="ARBA00023136"/>
    </source>
</evidence>
<evidence type="ECO:0000313" key="7">
    <source>
        <dbReference type="Proteomes" id="UP001289135"/>
    </source>
</evidence>
<reference evidence="6" key="1">
    <citation type="submission" date="2023-02" db="EMBL/GenBank/DDBJ databases">
        <title>Host association and intracellularity evolved multiple times independently in the Rickettsiales.</title>
        <authorList>
            <person name="Castelli M."/>
            <person name="Nardi T."/>
            <person name="Gammuto L."/>
            <person name="Bellinzona G."/>
            <person name="Sabaneyeva E."/>
            <person name="Potekhin A."/>
            <person name="Serra V."/>
            <person name="Petroni G."/>
            <person name="Sassera D."/>
        </authorList>
    </citation>
    <scope>NUCLEOTIDE SEQUENCE</scope>
    <source>
        <strain evidence="6">USBL-36I1</strain>
    </source>
</reference>
<protein>
    <submittedName>
        <fullName evidence="6">PQ loop repeat protein</fullName>
    </submittedName>
</protein>
<comment type="subcellular location">
    <subcellularLocation>
        <location evidence="1">Membrane</location>
        <topology evidence="1">Multi-pass membrane protein</topology>
    </subcellularLocation>
</comment>
<proteinExistence type="predicted"/>
<accession>A0AAE5AGV8</accession>
<dbReference type="AlphaFoldDB" id="A0AAE5AGV8"/>
<keyword evidence="3 5" id="KW-1133">Transmembrane helix</keyword>
<dbReference type="RefSeq" id="WP_322498300.1">
    <property type="nucleotide sequence ID" value="NZ_JARGYU010000001.1"/>
</dbReference>
<keyword evidence="4 5" id="KW-0472">Membrane</keyword>
<evidence type="ECO:0000256" key="5">
    <source>
        <dbReference type="SAM" id="Phobius"/>
    </source>
</evidence>
<organism evidence="6 7">
    <name type="scientific">Lyticum sinuosum</name>
    <dbReference type="NCBI Taxonomy" id="1332059"/>
    <lineage>
        <taxon>Bacteria</taxon>
        <taxon>Pseudomonadati</taxon>
        <taxon>Pseudomonadota</taxon>
        <taxon>Alphaproteobacteria</taxon>
        <taxon>Rickettsiales</taxon>
        <taxon>Lyticum</taxon>
    </lineage>
</organism>
<dbReference type="EMBL" id="JARGYU010000001">
    <property type="protein sequence ID" value="MDZ5760860.1"/>
    <property type="molecule type" value="Genomic_DNA"/>
</dbReference>
<sequence>MLIQEFFGGIAFFTSLIGLLPQLWKSYKIKSTKDLSFLMLINYFIGSFSWIIYGIYIDSTFVIYSNIFSTLSSIISIIQKLYYDNK</sequence>
<name>A0AAE5AGV8_9RICK</name>
<keyword evidence="2 5" id="KW-0812">Transmembrane</keyword>
<dbReference type="Gene3D" id="1.20.1280.290">
    <property type="match status" value="1"/>
</dbReference>